<organism evidence="1 2">
    <name type="scientific">Tetradesmus obliquus</name>
    <name type="common">Green alga</name>
    <name type="synonym">Acutodesmus obliquus</name>
    <dbReference type="NCBI Taxonomy" id="3088"/>
    <lineage>
        <taxon>Eukaryota</taxon>
        <taxon>Viridiplantae</taxon>
        <taxon>Chlorophyta</taxon>
        <taxon>core chlorophytes</taxon>
        <taxon>Chlorophyceae</taxon>
        <taxon>CS clade</taxon>
        <taxon>Sphaeropleales</taxon>
        <taxon>Scenedesmaceae</taxon>
        <taxon>Tetradesmus</taxon>
    </lineage>
</organism>
<dbReference type="Proteomes" id="UP000256970">
    <property type="component" value="Unassembled WGS sequence"/>
</dbReference>
<accession>A0A383W0K7</accession>
<evidence type="ECO:0000313" key="2">
    <source>
        <dbReference type="Proteomes" id="UP000256970"/>
    </source>
</evidence>
<name>A0A383W0K7_TETOB</name>
<dbReference type="AlphaFoldDB" id="A0A383W0K7"/>
<keyword evidence="2" id="KW-1185">Reference proteome</keyword>
<proteinExistence type="predicted"/>
<evidence type="ECO:0000313" key="1">
    <source>
        <dbReference type="EMBL" id="SZX70622.1"/>
    </source>
</evidence>
<dbReference type="EMBL" id="FNXT01000996">
    <property type="protein sequence ID" value="SZX70622.1"/>
    <property type="molecule type" value="Genomic_DNA"/>
</dbReference>
<reference evidence="1 2" key="1">
    <citation type="submission" date="2016-10" db="EMBL/GenBank/DDBJ databases">
        <authorList>
            <person name="Cai Z."/>
        </authorList>
    </citation>
    <scope>NUCLEOTIDE SEQUENCE [LARGE SCALE GENOMIC DNA]</scope>
</reference>
<gene>
    <name evidence="1" type="ORF">BQ4739_LOCUS10819</name>
</gene>
<protein>
    <submittedName>
        <fullName evidence="1">Uncharacterized protein</fullName>
    </submittedName>
</protein>
<sequence>MQQEGQDDANIQLKQLLEQTLKPRGNDPVTAQSDLWAHARITPTLRNAALTLQASDVYKKVKPPGDTTLYKSDAWTLESIAAAGVRPAVQQAPQFSAEQLAAAFALPPGNHVLPEALKGPRVQPPN</sequence>